<feature type="coiled-coil region" evidence="4">
    <location>
        <begin position="1029"/>
        <end position="1083"/>
    </location>
</feature>
<dbReference type="AlphaFoldDB" id="A0A812QF07"/>
<keyword evidence="8" id="KW-1185">Reference proteome</keyword>
<feature type="repeat" description="ANK" evidence="3">
    <location>
        <begin position="331"/>
        <end position="363"/>
    </location>
</feature>
<feature type="repeat" description="ANK" evidence="3">
    <location>
        <begin position="430"/>
        <end position="462"/>
    </location>
</feature>
<feature type="compositionally biased region" description="Basic and acidic residues" evidence="5">
    <location>
        <begin position="168"/>
        <end position="183"/>
    </location>
</feature>
<dbReference type="PRINTS" id="PR01415">
    <property type="entry name" value="ANKYRIN"/>
</dbReference>
<dbReference type="CDD" id="cd22249">
    <property type="entry name" value="UDM1_RNF168_RNF169-like"/>
    <property type="match status" value="1"/>
</dbReference>
<dbReference type="PANTHER" id="PTHR24201">
    <property type="entry name" value="ANK_REP_REGION DOMAIN-CONTAINING PROTEIN"/>
    <property type="match status" value="1"/>
</dbReference>
<feature type="compositionally biased region" description="Basic residues" evidence="5">
    <location>
        <begin position="54"/>
        <end position="67"/>
    </location>
</feature>
<dbReference type="InterPro" id="IPR002110">
    <property type="entry name" value="Ankyrin_rpt"/>
</dbReference>
<feature type="transmembrane region" description="Helical" evidence="6">
    <location>
        <begin position="911"/>
        <end position="929"/>
    </location>
</feature>
<dbReference type="InterPro" id="IPR036770">
    <property type="entry name" value="Ankyrin_rpt-contain_sf"/>
</dbReference>
<dbReference type="Pfam" id="PF12796">
    <property type="entry name" value="Ank_2"/>
    <property type="match status" value="3"/>
</dbReference>
<keyword evidence="6" id="KW-0472">Membrane</keyword>
<dbReference type="OrthoDB" id="20872at2759"/>
<evidence type="ECO:0000256" key="2">
    <source>
        <dbReference type="ARBA" id="ARBA00023043"/>
    </source>
</evidence>
<protein>
    <submittedName>
        <fullName evidence="7">Uncharacterized protein</fullName>
    </submittedName>
</protein>
<feature type="repeat" description="ANK" evidence="3">
    <location>
        <begin position="264"/>
        <end position="296"/>
    </location>
</feature>
<dbReference type="EMBL" id="CAJNDS010002221">
    <property type="protein sequence ID" value="CAE7379762.1"/>
    <property type="molecule type" value="Genomic_DNA"/>
</dbReference>
<name>A0A812QF07_9DINO</name>
<dbReference type="PROSITE" id="PS50297">
    <property type="entry name" value="ANK_REP_REGION"/>
    <property type="match status" value="7"/>
</dbReference>
<evidence type="ECO:0000256" key="5">
    <source>
        <dbReference type="SAM" id="MobiDB-lite"/>
    </source>
</evidence>
<feature type="transmembrane region" description="Helical" evidence="6">
    <location>
        <begin position="837"/>
        <end position="858"/>
    </location>
</feature>
<evidence type="ECO:0000313" key="7">
    <source>
        <dbReference type="EMBL" id="CAE7379762.1"/>
    </source>
</evidence>
<sequence>MADDPGRPEGPPQSLGSSDPALVMDATTRQGPASSDLEPFMDTTSRSPDPAPKQKAKKAKVKSRPKSRKEPGTAPTHSAQEVPADAVRPEIIGSGAIDGHYDILHDEDPEPSAEELEAKEDVEPSAEASEKAEANQETHELAKEPAGIIGSGADDGSDDQDPGASSEASEKAEANEEKHKPSQEMRTGPAHSAEEAREMEEELRRAAKEGQLEEVRRLLESKVDVEAKDNSKKRALHLAAESGHVEVVRLLLEHKVDVEAKGDYELRALHHAARSGHVEVVRLLFEHKVNVDSKADDLERTALHHATKSGHVEVVRLLLEHKVDAEAKDVCNDPALHRAAKSGHVEVVRLLLEHKVDAEAKVLFGECALHHATESGHVEVVRLLLVHKVDVKAKDVWNETALHRAAKSGHVEVVRLLLEHKVDVEAKDVWKQTALHRAAKSGPVEVVRLLFEHKADINVKDGVGRTPLDFAQPGNVYVDFVQGYGITGFSWLVVKEGPDAAQMLSEWPASAAGEQGDKVAKVVDRAALSGALRTVLAPEKITATSGEHWVCAEDIDLSQQNVIHATEVAASLKFLHALHGSDACDPSFLQSVAQTTNEDALQEDAVIAVVSAAWQQCRVWTALDVTLGIVSLLLLVAASHALRHGQQSSEWYLYAVAVLHAKRTSEELWQYLGHICKGRLPEMDFDNLSDVGYLLVGWLAIIRQLALGTRELEKPLMAVFCAMGWLKALYSLRGESFMGPRLLPILAALKDTFAFFFLTGVCLAAAAHAYYNLELRDEPSPMYAAVMQVVRLGLFGDFDLFEFEGLDPTLRRKNDTDELELEPEDPEPGSHYVSAHALFYFTGFGITILLMNVLIAVLGQNFELYQERSEILFQRARAKMLLQLQGRPWAWPCTSKAPLGRMRFDPELSPIQACGCLLPLLPLAVVLHVKPRRGVRIIKVCVAKYMPPKLSILMVPFWPLVFAISLSALLVFLSLGVFFKYQGMSFTLRTALGFHGDDGYADARDCRIWILCRDAPPADEVRSLRAVVRTEMQEQMKKQEEQIHQVKAKQEEQMKKQEEQIQQVKAKQEVQQEQIKRVEAKQEVMDRKMDQVLHLLARLADPTGPTEAAEHAEGGASSD</sequence>
<feature type="region of interest" description="Disordered" evidence="5">
    <location>
        <begin position="1"/>
        <end position="207"/>
    </location>
</feature>
<evidence type="ECO:0000256" key="3">
    <source>
        <dbReference type="PROSITE-ProRule" id="PRU00023"/>
    </source>
</evidence>
<keyword evidence="4" id="KW-0175">Coiled coil</keyword>
<reference evidence="7" key="1">
    <citation type="submission" date="2021-02" db="EMBL/GenBank/DDBJ databases">
        <authorList>
            <person name="Dougan E. K."/>
            <person name="Rhodes N."/>
            <person name="Thang M."/>
            <person name="Chan C."/>
        </authorList>
    </citation>
    <scope>NUCLEOTIDE SEQUENCE</scope>
</reference>
<feature type="compositionally biased region" description="Low complexity" evidence="5">
    <location>
        <begin position="145"/>
        <end position="154"/>
    </location>
</feature>
<feature type="transmembrane region" description="Helical" evidence="6">
    <location>
        <begin position="957"/>
        <end position="979"/>
    </location>
</feature>
<comment type="caution">
    <text evidence="7">The sequence shown here is derived from an EMBL/GenBank/DDBJ whole genome shotgun (WGS) entry which is preliminary data.</text>
</comment>
<feature type="repeat" description="ANK" evidence="3">
    <location>
        <begin position="231"/>
        <end position="263"/>
    </location>
</feature>
<keyword evidence="6" id="KW-0812">Transmembrane</keyword>
<gene>
    <name evidence="7" type="ORF">SNAT2548_LOCUS20733</name>
</gene>
<evidence type="ECO:0000256" key="4">
    <source>
        <dbReference type="SAM" id="Coils"/>
    </source>
</evidence>
<evidence type="ECO:0000256" key="1">
    <source>
        <dbReference type="ARBA" id="ARBA00022737"/>
    </source>
</evidence>
<feature type="repeat" description="ANK" evidence="3">
    <location>
        <begin position="364"/>
        <end position="396"/>
    </location>
</feature>
<dbReference type="InterPro" id="IPR050776">
    <property type="entry name" value="Ank_Repeat/CDKN_Inhibitor"/>
</dbReference>
<evidence type="ECO:0000256" key="6">
    <source>
        <dbReference type="SAM" id="Phobius"/>
    </source>
</evidence>
<dbReference type="PANTHER" id="PTHR24201:SF16">
    <property type="entry name" value="ANKYRIN-1-LIKE-RELATED"/>
    <property type="match status" value="1"/>
</dbReference>
<feature type="repeat" description="ANK" evidence="3">
    <location>
        <begin position="298"/>
        <end position="330"/>
    </location>
</feature>
<dbReference type="Gene3D" id="1.25.40.20">
    <property type="entry name" value="Ankyrin repeat-containing domain"/>
    <property type="match status" value="4"/>
</dbReference>
<feature type="compositionally biased region" description="Acidic residues" evidence="5">
    <location>
        <begin position="107"/>
        <end position="124"/>
    </location>
</feature>
<feature type="transmembrane region" description="Helical" evidence="6">
    <location>
        <begin position="753"/>
        <end position="771"/>
    </location>
</feature>
<keyword evidence="6" id="KW-1133">Transmembrane helix</keyword>
<proteinExistence type="predicted"/>
<feature type="repeat" description="ANK" evidence="3">
    <location>
        <begin position="397"/>
        <end position="429"/>
    </location>
</feature>
<dbReference type="PROSITE" id="PS50088">
    <property type="entry name" value="ANK_REPEAT"/>
    <property type="match status" value="7"/>
</dbReference>
<dbReference type="SMART" id="SM00248">
    <property type="entry name" value="ANK"/>
    <property type="match status" value="8"/>
</dbReference>
<feature type="region of interest" description="Disordered" evidence="5">
    <location>
        <begin position="1100"/>
        <end position="1119"/>
    </location>
</feature>
<dbReference type="Proteomes" id="UP000604046">
    <property type="component" value="Unassembled WGS sequence"/>
</dbReference>
<keyword evidence="2 3" id="KW-0040">ANK repeat</keyword>
<accession>A0A812QF07</accession>
<feature type="compositionally biased region" description="Basic and acidic residues" evidence="5">
    <location>
        <begin position="128"/>
        <end position="143"/>
    </location>
</feature>
<organism evidence="7 8">
    <name type="scientific">Symbiodinium natans</name>
    <dbReference type="NCBI Taxonomy" id="878477"/>
    <lineage>
        <taxon>Eukaryota</taxon>
        <taxon>Sar</taxon>
        <taxon>Alveolata</taxon>
        <taxon>Dinophyceae</taxon>
        <taxon>Suessiales</taxon>
        <taxon>Symbiodiniaceae</taxon>
        <taxon>Symbiodinium</taxon>
    </lineage>
</organism>
<evidence type="ECO:0000313" key="8">
    <source>
        <dbReference type="Proteomes" id="UP000604046"/>
    </source>
</evidence>
<dbReference type="SUPFAM" id="SSF48403">
    <property type="entry name" value="Ankyrin repeat"/>
    <property type="match status" value="1"/>
</dbReference>
<keyword evidence="1" id="KW-0677">Repeat</keyword>
<feature type="compositionally biased region" description="Basic and acidic residues" evidence="5">
    <location>
        <begin position="192"/>
        <end position="207"/>
    </location>
</feature>